<feature type="domain" description="HTH tetR-type" evidence="2">
    <location>
        <begin position="4"/>
        <end position="40"/>
    </location>
</feature>
<dbReference type="EMBL" id="BAABFT010000008">
    <property type="protein sequence ID" value="GAA4327758.1"/>
    <property type="molecule type" value="Genomic_DNA"/>
</dbReference>
<dbReference type="Proteomes" id="UP001500582">
    <property type="component" value="Unassembled WGS sequence"/>
</dbReference>
<name>A0ABP8GNV1_9SPHI</name>
<protein>
    <recommendedName>
        <fullName evidence="2">HTH tetR-type domain-containing protein</fullName>
    </recommendedName>
</protein>
<comment type="caution">
    <text evidence="3">The sequence shown here is derived from an EMBL/GenBank/DDBJ whole genome shotgun (WGS) entry which is preliminary data.</text>
</comment>
<dbReference type="SUPFAM" id="SSF46689">
    <property type="entry name" value="Homeodomain-like"/>
    <property type="match status" value="1"/>
</dbReference>
<dbReference type="Gene3D" id="1.10.357.10">
    <property type="entry name" value="Tetracycline Repressor, domain 2"/>
    <property type="match status" value="1"/>
</dbReference>
<reference evidence="4" key="1">
    <citation type="journal article" date="2019" name="Int. J. Syst. Evol. Microbiol.">
        <title>The Global Catalogue of Microorganisms (GCM) 10K type strain sequencing project: providing services to taxonomists for standard genome sequencing and annotation.</title>
        <authorList>
            <consortium name="The Broad Institute Genomics Platform"/>
            <consortium name="The Broad Institute Genome Sequencing Center for Infectious Disease"/>
            <person name="Wu L."/>
            <person name="Ma J."/>
        </authorList>
    </citation>
    <scope>NUCLEOTIDE SEQUENCE [LARGE SCALE GENOMIC DNA]</scope>
    <source>
        <strain evidence="4">JCM 17705</strain>
    </source>
</reference>
<dbReference type="InterPro" id="IPR009057">
    <property type="entry name" value="Homeodomain-like_sf"/>
</dbReference>
<evidence type="ECO:0000313" key="3">
    <source>
        <dbReference type="EMBL" id="GAA4327758.1"/>
    </source>
</evidence>
<keyword evidence="1" id="KW-0238">DNA-binding</keyword>
<keyword evidence="4" id="KW-1185">Reference proteome</keyword>
<dbReference type="Pfam" id="PF00440">
    <property type="entry name" value="TetR_N"/>
    <property type="match status" value="1"/>
</dbReference>
<dbReference type="InterPro" id="IPR001647">
    <property type="entry name" value="HTH_TetR"/>
</dbReference>
<evidence type="ECO:0000259" key="2">
    <source>
        <dbReference type="Pfam" id="PF00440"/>
    </source>
</evidence>
<evidence type="ECO:0000256" key="1">
    <source>
        <dbReference type="ARBA" id="ARBA00023125"/>
    </source>
</evidence>
<organism evidence="3 4">
    <name type="scientific">Mucilaginibacter gynuensis</name>
    <dbReference type="NCBI Taxonomy" id="1302236"/>
    <lineage>
        <taxon>Bacteria</taxon>
        <taxon>Pseudomonadati</taxon>
        <taxon>Bacteroidota</taxon>
        <taxon>Sphingobacteriia</taxon>
        <taxon>Sphingobacteriales</taxon>
        <taxon>Sphingobacteriaceae</taxon>
        <taxon>Mucilaginibacter</taxon>
    </lineage>
</organism>
<sequence>MYNAYGVEYVGVRELAKELEIKGGNITYYFPTKNDLLREISNRLTITNTEILDEPKSPGLYGFMDMNRRLYFNQYKYRSYFISLPLWLQQDIEFAQTYRAMQASRRTLFAQEIKALVNEGYLLPLSTQEMAPVLEALAATSRLWICEATIDGLIDNEQIAVHTYLKRMAGLLNLIASEKGRVDIKKIMDELK</sequence>
<evidence type="ECO:0000313" key="4">
    <source>
        <dbReference type="Proteomes" id="UP001500582"/>
    </source>
</evidence>
<proteinExistence type="predicted"/>
<gene>
    <name evidence="3" type="ORF">GCM10023149_31360</name>
</gene>
<accession>A0ABP8GNV1</accession>